<evidence type="ECO:0000313" key="2">
    <source>
        <dbReference type="Proteomes" id="UP000070646"/>
    </source>
</evidence>
<dbReference type="InterPro" id="IPR023430">
    <property type="entry name" value="Pept_HybD-like_dom_sf"/>
</dbReference>
<dbReference type="NCBIfam" id="TIGR02841">
    <property type="entry name" value="spore_YyaC"/>
    <property type="match status" value="1"/>
</dbReference>
<comment type="caution">
    <text evidence="1">The sequence shown here is derived from an EMBL/GenBank/DDBJ whole genome shotgun (WGS) entry which is preliminary data.</text>
</comment>
<protein>
    <submittedName>
        <fullName evidence="1">Putative sporulation protein YyaC</fullName>
    </submittedName>
</protein>
<dbReference type="InterPro" id="IPR009665">
    <property type="entry name" value="YyaC"/>
</dbReference>
<name>A0A133N245_CLOPF</name>
<dbReference type="EMBL" id="LRPU01000103">
    <property type="protein sequence ID" value="KXA10368.1"/>
    <property type="molecule type" value="Genomic_DNA"/>
</dbReference>
<reference evidence="1 2" key="1">
    <citation type="submission" date="2016-01" db="EMBL/GenBank/DDBJ databases">
        <authorList>
            <person name="Oliw E.H."/>
        </authorList>
    </citation>
    <scope>NUCLEOTIDE SEQUENCE [LARGE SCALE GENOMIC DNA]</scope>
    <source>
        <strain evidence="1 2">MJR7757A</strain>
    </source>
</reference>
<dbReference type="Pfam" id="PF06866">
    <property type="entry name" value="DUF1256"/>
    <property type="match status" value="1"/>
</dbReference>
<organism evidence="1 2">
    <name type="scientific">Clostridium perfringens</name>
    <dbReference type="NCBI Taxonomy" id="1502"/>
    <lineage>
        <taxon>Bacteria</taxon>
        <taxon>Bacillati</taxon>
        <taxon>Bacillota</taxon>
        <taxon>Clostridia</taxon>
        <taxon>Eubacteriales</taxon>
        <taxon>Clostridiaceae</taxon>
        <taxon>Clostridium</taxon>
    </lineage>
</organism>
<dbReference type="SUPFAM" id="SSF53163">
    <property type="entry name" value="HybD-like"/>
    <property type="match status" value="1"/>
</dbReference>
<dbReference type="Proteomes" id="UP000070646">
    <property type="component" value="Unassembled WGS sequence"/>
</dbReference>
<sequence length="216" mass="24033">MFYSIDLFFLVIISSKEVVIMCTSFYIDSLDPKASFKIRDYLCKELSPVIKENRPIVFICIGSDRSTGDALGPLIGEKIKFLNKNNIFVYGTLEETVHARNLKETVKIIKSKHKKPFIIAIDACLGAVDNVGHVLIEKRPLKPGIALNKNLPEVGDLSILGIVNISGSLEFMVLQNTRLYTVMLLANAISNGIHHCILKSVGFKKNILDSTLENIL</sequence>
<gene>
    <name evidence="1" type="ORF">HMPREF3222_02086</name>
</gene>
<dbReference type="PATRIC" id="fig|1502.174.peg.2100"/>
<dbReference type="AlphaFoldDB" id="A0A133N245"/>
<accession>A0A133N245</accession>
<proteinExistence type="predicted"/>
<evidence type="ECO:0000313" key="1">
    <source>
        <dbReference type="EMBL" id="KXA10368.1"/>
    </source>
</evidence>